<dbReference type="Pfam" id="PF00483">
    <property type="entry name" value="NTP_transferase"/>
    <property type="match status" value="1"/>
</dbReference>
<dbReference type="Gene3D" id="3.90.550.10">
    <property type="entry name" value="Spore Coat Polysaccharide Biosynthesis Protein SpsA, Chain A"/>
    <property type="match status" value="1"/>
</dbReference>
<dbReference type="SUPFAM" id="SSF53448">
    <property type="entry name" value="Nucleotide-diphospho-sugar transferases"/>
    <property type="match status" value="1"/>
</dbReference>
<gene>
    <name evidence="2" type="ORF">HELGO_WM51762</name>
</gene>
<sequence length="242" mass="27392">MKAMIFAAGLGTRLRPLTDDRPKALVEVLGKTLLQHAIEHLKRFGITDIVVNIHHFGDKVLDVLEQHQNFACNIIISDERAVLLETGGGLLKAKAHFKGEEALVIYNVDVLSNIDLVKMHRYHQAHQALATLATRSRESSRYLLFNEQQELCGWTNTNTKAIRHVRPANSIQQYAFSGIHIINPALLDFITQEGKFSITETYLDLASEHKIIAYPHDQDYWFDVGKPERLAAAASFIEKNIR</sequence>
<evidence type="ECO:0000313" key="2">
    <source>
        <dbReference type="EMBL" id="CAA6826947.1"/>
    </source>
</evidence>
<protein>
    <submittedName>
        <fullName evidence="2">Nucleotidyltransferase-like protein</fullName>
    </submittedName>
</protein>
<accession>A0A6S6U9J5</accession>
<proteinExistence type="predicted"/>
<dbReference type="EMBL" id="CACVAQ010000389">
    <property type="protein sequence ID" value="CAA6826947.1"/>
    <property type="molecule type" value="Genomic_DNA"/>
</dbReference>
<dbReference type="InterPro" id="IPR029044">
    <property type="entry name" value="Nucleotide-diphossugar_trans"/>
</dbReference>
<dbReference type="CDD" id="cd06422">
    <property type="entry name" value="NTP_transferase_like_1"/>
    <property type="match status" value="1"/>
</dbReference>
<dbReference type="GO" id="GO:0016740">
    <property type="term" value="F:transferase activity"/>
    <property type="evidence" value="ECO:0007669"/>
    <property type="project" value="UniProtKB-KW"/>
</dbReference>
<organism evidence="2">
    <name type="scientific">uncultured Aureispira sp</name>
    <dbReference type="NCBI Taxonomy" id="1331704"/>
    <lineage>
        <taxon>Bacteria</taxon>
        <taxon>Pseudomonadati</taxon>
        <taxon>Bacteroidota</taxon>
        <taxon>Saprospiria</taxon>
        <taxon>Saprospirales</taxon>
        <taxon>Saprospiraceae</taxon>
        <taxon>Aureispira</taxon>
        <taxon>environmental samples</taxon>
    </lineage>
</organism>
<evidence type="ECO:0000259" key="1">
    <source>
        <dbReference type="Pfam" id="PF00483"/>
    </source>
</evidence>
<name>A0A6S6U9J5_9BACT</name>
<dbReference type="InterPro" id="IPR050486">
    <property type="entry name" value="Mannose-1P_guanyltransferase"/>
</dbReference>
<dbReference type="InterPro" id="IPR005835">
    <property type="entry name" value="NTP_transferase_dom"/>
</dbReference>
<dbReference type="PANTHER" id="PTHR22572">
    <property type="entry name" value="SUGAR-1-PHOSPHATE GUANYL TRANSFERASE"/>
    <property type="match status" value="1"/>
</dbReference>
<reference evidence="2" key="1">
    <citation type="submission" date="2020-01" db="EMBL/GenBank/DDBJ databases">
        <authorList>
            <person name="Meier V. D."/>
            <person name="Meier V D."/>
        </authorList>
    </citation>
    <scope>NUCLEOTIDE SEQUENCE</scope>
    <source>
        <strain evidence="2">HLG_WM_MAG_10</strain>
    </source>
</reference>
<keyword evidence="2" id="KW-0808">Transferase</keyword>
<feature type="domain" description="Nucleotidyl transferase" evidence="1">
    <location>
        <begin position="2"/>
        <end position="239"/>
    </location>
</feature>
<dbReference type="AlphaFoldDB" id="A0A6S6U9J5"/>